<dbReference type="PANTHER" id="PTHR46594:SF4">
    <property type="entry name" value="P-TYPE CATION-TRANSPORTING ATPASE"/>
    <property type="match status" value="1"/>
</dbReference>
<dbReference type="SUPFAM" id="SSF55008">
    <property type="entry name" value="HMA, heavy metal-associated domain"/>
    <property type="match status" value="1"/>
</dbReference>
<sequence>MANQTLNVEGMTCDHCVQTIKEAVNNLVGISRVEVDLENKQVAVEYDKALVKLGSITDKILDIGFKVI</sequence>
<evidence type="ECO:0000256" key="2">
    <source>
        <dbReference type="ARBA" id="ARBA00023008"/>
    </source>
</evidence>
<dbReference type="AlphaFoldDB" id="A0A382GIH5"/>
<dbReference type="NCBIfam" id="TIGR00003">
    <property type="entry name" value="copper ion binding protein"/>
    <property type="match status" value="1"/>
</dbReference>
<keyword evidence="1" id="KW-0479">Metal-binding</keyword>
<dbReference type="PRINTS" id="PR00944">
    <property type="entry name" value="CUEXPORT"/>
</dbReference>
<dbReference type="Pfam" id="PF00403">
    <property type="entry name" value="HMA"/>
    <property type="match status" value="1"/>
</dbReference>
<feature type="domain" description="HMA" evidence="3">
    <location>
        <begin position="2"/>
        <end position="68"/>
    </location>
</feature>
<dbReference type="InterPro" id="IPR006121">
    <property type="entry name" value="HMA_dom"/>
</dbReference>
<gene>
    <name evidence="4" type="ORF">METZ01_LOCUS227623</name>
</gene>
<dbReference type="Gene3D" id="3.30.70.100">
    <property type="match status" value="1"/>
</dbReference>
<dbReference type="PROSITE" id="PS50846">
    <property type="entry name" value="HMA_2"/>
    <property type="match status" value="1"/>
</dbReference>
<evidence type="ECO:0000259" key="3">
    <source>
        <dbReference type="PROSITE" id="PS50846"/>
    </source>
</evidence>
<dbReference type="EMBL" id="UINC01055648">
    <property type="protein sequence ID" value="SVB74769.1"/>
    <property type="molecule type" value="Genomic_DNA"/>
</dbReference>
<organism evidence="4">
    <name type="scientific">marine metagenome</name>
    <dbReference type="NCBI Taxonomy" id="408172"/>
    <lineage>
        <taxon>unclassified sequences</taxon>
        <taxon>metagenomes</taxon>
        <taxon>ecological metagenomes</taxon>
    </lineage>
</organism>
<dbReference type="InterPro" id="IPR036163">
    <property type="entry name" value="HMA_dom_sf"/>
</dbReference>
<dbReference type="PANTHER" id="PTHR46594">
    <property type="entry name" value="P-TYPE CATION-TRANSPORTING ATPASE"/>
    <property type="match status" value="1"/>
</dbReference>
<protein>
    <recommendedName>
        <fullName evidence="3">HMA domain-containing protein</fullName>
    </recommendedName>
</protein>
<dbReference type="InterPro" id="IPR006122">
    <property type="entry name" value="HMA_Cu_ion-bd"/>
</dbReference>
<evidence type="ECO:0000313" key="4">
    <source>
        <dbReference type="EMBL" id="SVB74769.1"/>
    </source>
</evidence>
<dbReference type="GO" id="GO:0006825">
    <property type="term" value="P:copper ion transport"/>
    <property type="evidence" value="ECO:0007669"/>
    <property type="project" value="InterPro"/>
</dbReference>
<dbReference type="CDD" id="cd00371">
    <property type="entry name" value="HMA"/>
    <property type="match status" value="1"/>
</dbReference>
<accession>A0A382GIH5</accession>
<dbReference type="PROSITE" id="PS01047">
    <property type="entry name" value="HMA_1"/>
    <property type="match status" value="1"/>
</dbReference>
<proteinExistence type="predicted"/>
<dbReference type="GO" id="GO:0005507">
    <property type="term" value="F:copper ion binding"/>
    <property type="evidence" value="ECO:0007669"/>
    <property type="project" value="InterPro"/>
</dbReference>
<dbReference type="InterPro" id="IPR000428">
    <property type="entry name" value="Cu-bd"/>
</dbReference>
<dbReference type="InterPro" id="IPR017969">
    <property type="entry name" value="Heavy-metal-associated_CS"/>
</dbReference>
<dbReference type="FunFam" id="3.30.70.100:FF:000001">
    <property type="entry name" value="ATPase copper transporting beta"/>
    <property type="match status" value="1"/>
</dbReference>
<reference evidence="4" key="1">
    <citation type="submission" date="2018-05" db="EMBL/GenBank/DDBJ databases">
        <authorList>
            <person name="Lanie J.A."/>
            <person name="Ng W.-L."/>
            <person name="Kazmierczak K.M."/>
            <person name="Andrzejewski T.M."/>
            <person name="Davidsen T.M."/>
            <person name="Wayne K.J."/>
            <person name="Tettelin H."/>
            <person name="Glass J.I."/>
            <person name="Rusch D."/>
            <person name="Podicherti R."/>
            <person name="Tsui H.-C.T."/>
            <person name="Winkler M.E."/>
        </authorList>
    </citation>
    <scope>NUCLEOTIDE SEQUENCE</scope>
</reference>
<keyword evidence="2" id="KW-0186">Copper</keyword>
<evidence type="ECO:0000256" key="1">
    <source>
        <dbReference type="ARBA" id="ARBA00022723"/>
    </source>
</evidence>
<name>A0A382GIH5_9ZZZZ</name>